<keyword evidence="1" id="KW-0004">4Fe-4S</keyword>
<feature type="domain" description="4Fe-4S ferredoxin-type" evidence="5">
    <location>
        <begin position="407"/>
        <end position="436"/>
    </location>
</feature>
<keyword evidence="3" id="KW-0408">Iron</keyword>
<dbReference type="Gene3D" id="3.30.70.20">
    <property type="match status" value="1"/>
</dbReference>
<evidence type="ECO:0000256" key="3">
    <source>
        <dbReference type="ARBA" id="ARBA00023004"/>
    </source>
</evidence>
<reference evidence="6" key="1">
    <citation type="journal article" date="2020" name="mSystems">
        <title>Genome- and Community-Level Interaction Insights into Carbon Utilization and Element Cycling Functions of Hydrothermarchaeota in Hydrothermal Sediment.</title>
        <authorList>
            <person name="Zhou Z."/>
            <person name="Liu Y."/>
            <person name="Xu W."/>
            <person name="Pan J."/>
            <person name="Luo Z.H."/>
            <person name="Li M."/>
        </authorList>
    </citation>
    <scope>NUCLEOTIDE SEQUENCE [LARGE SCALE GENOMIC DNA]</scope>
    <source>
        <strain evidence="6">SpSt-747</strain>
    </source>
</reference>
<accession>A0A7V4DE32</accession>
<evidence type="ECO:0000256" key="1">
    <source>
        <dbReference type="ARBA" id="ARBA00022485"/>
    </source>
</evidence>
<dbReference type="PANTHER" id="PTHR43687:SF1">
    <property type="entry name" value="FERREDOXIN III"/>
    <property type="match status" value="1"/>
</dbReference>
<name>A0A7V4DE32_9BACT</name>
<dbReference type="GO" id="GO:0046872">
    <property type="term" value="F:metal ion binding"/>
    <property type="evidence" value="ECO:0007669"/>
    <property type="project" value="UniProtKB-KW"/>
</dbReference>
<evidence type="ECO:0000313" key="6">
    <source>
        <dbReference type="EMBL" id="HGI31033.1"/>
    </source>
</evidence>
<protein>
    <recommendedName>
        <fullName evidence="5">4Fe-4S ferredoxin-type domain-containing protein</fullName>
    </recommendedName>
</protein>
<gene>
    <name evidence="6" type="ORF">ENV30_06985</name>
</gene>
<keyword evidence="2" id="KW-0479">Metal-binding</keyword>
<keyword evidence="4" id="KW-0411">Iron-sulfur</keyword>
<organism evidence="6">
    <name type="scientific">Candidatus Caldatribacterium californiense</name>
    <dbReference type="NCBI Taxonomy" id="1454726"/>
    <lineage>
        <taxon>Bacteria</taxon>
        <taxon>Pseudomonadati</taxon>
        <taxon>Atribacterota</taxon>
        <taxon>Atribacteria</taxon>
        <taxon>Atribacterales</taxon>
        <taxon>Candidatus Caldatribacteriaceae</taxon>
        <taxon>Candidatus Caldatribacterium</taxon>
    </lineage>
</organism>
<comment type="caution">
    <text evidence="6">The sequence shown here is derived from an EMBL/GenBank/DDBJ whole genome shotgun (WGS) entry which is preliminary data.</text>
</comment>
<proteinExistence type="predicted"/>
<sequence>MQVALFGSDRSLPLWVTEELERMAFSFEVVTPEKTKALLPSSFVVVLGSALLTEDEVAELALRLGVNPLRVAVFPYEEVRDLPEEKCRTLWQGFLRSLVPPKIDVAAFRVTPTRRVLLYPEGDERLCEAFARARIPVVSFPSFVLSRKGVDFHVMPHDIPVGACVLIPSLQEEPPVVLPREVLDTGRVVALERLPQVLGLSSLRKMCVVLLVPSPHPYPEDWERIFALASLPPQGAQVLVLAEEVFVAREGFEEAFRRAREAGVLFEKLPLSRVSLSPSLDMRRVVVTYTPEKDPFPVRCEAHWLVPVSRKTCVLPPFDKVLLSDREVVLELPENPNLLPFATNIPGVFVAWGDVEDLVVTVSRYLEEGSIQEEGRVRVDAERCALCLTCLRSCPTGAIELSGDLKRCIAVNEALCARCGICAGLCPAKAITFEVVHRVLGNHRL</sequence>
<dbReference type="SUPFAM" id="SSF54862">
    <property type="entry name" value="4Fe-4S ferredoxins"/>
    <property type="match status" value="1"/>
</dbReference>
<dbReference type="PROSITE" id="PS00198">
    <property type="entry name" value="4FE4S_FER_1"/>
    <property type="match status" value="2"/>
</dbReference>
<dbReference type="GO" id="GO:0051539">
    <property type="term" value="F:4 iron, 4 sulfur cluster binding"/>
    <property type="evidence" value="ECO:0007669"/>
    <property type="project" value="UniProtKB-KW"/>
</dbReference>
<dbReference type="InterPro" id="IPR017896">
    <property type="entry name" value="4Fe4S_Fe-S-bd"/>
</dbReference>
<dbReference type="EMBL" id="DTFV01000100">
    <property type="protein sequence ID" value="HGI31033.1"/>
    <property type="molecule type" value="Genomic_DNA"/>
</dbReference>
<dbReference type="AlphaFoldDB" id="A0A7V4DE32"/>
<evidence type="ECO:0000256" key="4">
    <source>
        <dbReference type="ARBA" id="ARBA00023014"/>
    </source>
</evidence>
<feature type="domain" description="4Fe-4S ferredoxin-type" evidence="5">
    <location>
        <begin position="375"/>
        <end position="404"/>
    </location>
</feature>
<dbReference type="Pfam" id="PF12837">
    <property type="entry name" value="Fer4_6"/>
    <property type="match status" value="1"/>
</dbReference>
<dbReference type="PROSITE" id="PS51379">
    <property type="entry name" value="4FE4S_FER_2"/>
    <property type="match status" value="2"/>
</dbReference>
<dbReference type="InterPro" id="IPR017900">
    <property type="entry name" value="4Fe4S_Fe_S_CS"/>
</dbReference>
<evidence type="ECO:0000259" key="5">
    <source>
        <dbReference type="PROSITE" id="PS51379"/>
    </source>
</evidence>
<dbReference type="PANTHER" id="PTHR43687">
    <property type="entry name" value="ADENYLYLSULFATE REDUCTASE, BETA SUBUNIT"/>
    <property type="match status" value="1"/>
</dbReference>
<dbReference type="InterPro" id="IPR050572">
    <property type="entry name" value="Fe-S_Ferredoxin"/>
</dbReference>
<evidence type="ECO:0000256" key="2">
    <source>
        <dbReference type="ARBA" id="ARBA00022723"/>
    </source>
</evidence>